<dbReference type="RefSeq" id="XP_035583956.1">
    <property type="nucleotide sequence ID" value="XM_035728063.1"/>
</dbReference>
<keyword evidence="13" id="KW-0325">Glycoprotein</keyword>
<dbReference type="SUPFAM" id="SSF54076">
    <property type="entry name" value="RNase A-like"/>
    <property type="match status" value="1"/>
</dbReference>
<evidence type="ECO:0000256" key="10">
    <source>
        <dbReference type="ARBA" id="ARBA00022801"/>
    </source>
</evidence>
<dbReference type="OrthoDB" id="9445034at2759"/>
<dbReference type="GO" id="GO:0004519">
    <property type="term" value="F:endonuclease activity"/>
    <property type="evidence" value="ECO:0007669"/>
    <property type="project" value="UniProtKB-KW"/>
</dbReference>
<dbReference type="GeneID" id="118357072"/>
<keyword evidence="11" id="KW-0044">Antibiotic</keyword>
<organism evidence="18 19">
    <name type="scientific">Zalophus californianus</name>
    <name type="common">California sealion</name>
    <dbReference type="NCBI Taxonomy" id="9704"/>
    <lineage>
        <taxon>Eukaryota</taxon>
        <taxon>Metazoa</taxon>
        <taxon>Chordata</taxon>
        <taxon>Craniata</taxon>
        <taxon>Vertebrata</taxon>
        <taxon>Euteleostomi</taxon>
        <taxon>Mammalia</taxon>
        <taxon>Eutheria</taxon>
        <taxon>Laurasiatheria</taxon>
        <taxon>Carnivora</taxon>
        <taxon>Caniformia</taxon>
        <taxon>Pinnipedia</taxon>
        <taxon>Otariidae</taxon>
        <taxon>Zalophus</taxon>
    </lineage>
</organism>
<evidence type="ECO:0000256" key="2">
    <source>
        <dbReference type="ARBA" id="ARBA00004463"/>
    </source>
</evidence>
<dbReference type="InterPro" id="IPR023412">
    <property type="entry name" value="RNaseA_domain"/>
</dbReference>
<evidence type="ECO:0000256" key="12">
    <source>
        <dbReference type="ARBA" id="ARBA00023157"/>
    </source>
</evidence>
<dbReference type="AlphaFoldDB" id="A0A6P9FET6"/>
<dbReference type="PRINTS" id="PR00794">
    <property type="entry name" value="RIBONUCLEASE"/>
</dbReference>
<evidence type="ECO:0000256" key="15">
    <source>
        <dbReference type="ARBA" id="ARBA00038824"/>
    </source>
</evidence>
<dbReference type="GO" id="GO:0004540">
    <property type="term" value="F:RNA nuclease activity"/>
    <property type="evidence" value="ECO:0007669"/>
    <property type="project" value="TreeGrafter"/>
</dbReference>
<evidence type="ECO:0000256" key="14">
    <source>
        <dbReference type="ARBA" id="ARBA00023228"/>
    </source>
</evidence>
<dbReference type="GO" id="GO:0003676">
    <property type="term" value="F:nucleic acid binding"/>
    <property type="evidence" value="ECO:0007669"/>
    <property type="project" value="InterPro"/>
</dbReference>
<dbReference type="InterPro" id="IPR001427">
    <property type="entry name" value="RNaseA"/>
</dbReference>
<comment type="similarity">
    <text evidence="4 16">Belongs to the pancreatic ribonuclease family.</text>
</comment>
<keyword evidence="10 16" id="KW-0378">Hydrolase</keyword>
<dbReference type="KEGG" id="zca:118357072"/>
<evidence type="ECO:0000256" key="1">
    <source>
        <dbReference type="ARBA" id="ARBA00004371"/>
    </source>
</evidence>
<comment type="subunit">
    <text evidence="15">Interacts (via N-terminus) with bacterial lipopolysaccharide (LPS).</text>
</comment>
<keyword evidence="7 16" id="KW-0540">Nuclease</keyword>
<dbReference type="InterPro" id="IPR036816">
    <property type="entry name" value="RNaseA-like_dom_sf"/>
</dbReference>
<protein>
    <submittedName>
        <fullName evidence="19">Ribonuclease K6-like</fullName>
    </submittedName>
</protein>
<evidence type="ECO:0000313" key="19">
    <source>
        <dbReference type="RefSeq" id="XP_035583956.1"/>
    </source>
</evidence>
<keyword evidence="5" id="KW-0964">Secreted</keyword>
<dbReference type="Proteomes" id="UP000515165">
    <property type="component" value="Chromosome 6"/>
</dbReference>
<keyword evidence="6" id="KW-0929">Antimicrobial</keyword>
<dbReference type="GO" id="GO:0005576">
    <property type="term" value="C:extracellular region"/>
    <property type="evidence" value="ECO:0007669"/>
    <property type="project" value="UniProtKB-SubCell"/>
</dbReference>
<keyword evidence="18" id="KW-1185">Reference proteome</keyword>
<dbReference type="Pfam" id="PF00074">
    <property type="entry name" value="RnaseA"/>
    <property type="match status" value="1"/>
</dbReference>
<evidence type="ECO:0000256" key="5">
    <source>
        <dbReference type="ARBA" id="ARBA00022525"/>
    </source>
</evidence>
<evidence type="ECO:0000256" key="4">
    <source>
        <dbReference type="ARBA" id="ARBA00005600"/>
    </source>
</evidence>
<evidence type="ECO:0000256" key="13">
    <source>
        <dbReference type="ARBA" id="ARBA00023180"/>
    </source>
</evidence>
<evidence type="ECO:0000313" key="18">
    <source>
        <dbReference type="Proteomes" id="UP000515165"/>
    </source>
</evidence>
<dbReference type="GO" id="GO:0005764">
    <property type="term" value="C:lysosome"/>
    <property type="evidence" value="ECO:0007669"/>
    <property type="project" value="UniProtKB-SubCell"/>
</dbReference>
<dbReference type="GO" id="GO:0016787">
    <property type="term" value="F:hydrolase activity"/>
    <property type="evidence" value="ECO:0007669"/>
    <property type="project" value="UniProtKB-KW"/>
</dbReference>
<feature type="domain" description="Ribonuclease A-domain" evidence="17">
    <location>
        <begin position="137"/>
        <end position="260"/>
    </location>
</feature>
<dbReference type="PANTHER" id="PTHR11437">
    <property type="entry name" value="RIBONUCLEASE"/>
    <property type="match status" value="1"/>
</dbReference>
<keyword evidence="12" id="KW-1015">Disulfide bond</keyword>
<keyword evidence="14" id="KW-0458">Lysosome</keyword>
<dbReference type="CDD" id="cd06265">
    <property type="entry name" value="RNase_A_canonical"/>
    <property type="match status" value="1"/>
</dbReference>
<dbReference type="PANTHER" id="PTHR11437:SF4">
    <property type="entry name" value="RIBONUCLEASE K6"/>
    <property type="match status" value="1"/>
</dbReference>
<sequence length="260" mass="28483">MHPNSMKKEAPSLGTLPPYPWLVLPVSAGILALNSELESVGLIHTVHKKCIFQALHSLSSFLGLGTLPCCTQTALAHLAEEQLAKASEPGTNHCLDLSGIPSTEIEEMMLDLLGPFPLLLLLLGSGGPGLPPGAWAQLTGFQKFVIRHIPVGPVPTQCNNAMRTVNTLTRNCKPQNTFLHDSIQNVSDTCLLPNIRCRNRTNTNCHRSANPIDTTYCNLTRGRYPNCQYSTRPQTQFYVVACNPPQRGDPRYTLVPVHLD</sequence>
<dbReference type="SMART" id="SM00092">
    <property type="entry name" value="RNAse_Pc"/>
    <property type="match status" value="1"/>
</dbReference>
<accession>A0A6P9FET6</accession>
<dbReference type="GO" id="GO:0050830">
    <property type="term" value="P:defense response to Gram-positive bacterium"/>
    <property type="evidence" value="ECO:0007669"/>
    <property type="project" value="TreeGrafter"/>
</dbReference>
<evidence type="ECO:0000256" key="11">
    <source>
        <dbReference type="ARBA" id="ARBA00023022"/>
    </source>
</evidence>
<keyword evidence="9 16" id="KW-0255">Endonuclease</keyword>
<evidence type="ECO:0000259" key="17">
    <source>
        <dbReference type="SMART" id="SM00092"/>
    </source>
</evidence>
<proteinExistence type="inferred from homology"/>
<evidence type="ECO:0000256" key="6">
    <source>
        <dbReference type="ARBA" id="ARBA00022529"/>
    </source>
</evidence>
<evidence type="ECO:0000256" key="16">
    <source>
        <dbReference type="RuleBase" id="RU000651"/>
    </source>
</evidence>
<dbReference type="InterPro" id="IPR023411">
    <property type="entry name" value="RNaseA_AS"/>
</dbReference>
<gene>
    <name evidence="19" type="primary">LOC118357072</name>
</gene>
<dbReference type="PROSITE" id="PS00127">
    <property type="entry name" value="RNASE_PANCREATIC"/>
    <property type="match status" value="1"/>
</dbReference>
<reference evidence="19" key="1">
    <citation type="submission" date="2025-08" db="UniProtKB">
        <authorList>
            <consortium name="RefSeq"/>
        </authorList>
    </citation>
    <scope>IDENTIFICATION</scope>
    <source>
        <tissue evidence="19">Blood</tissue>
    </source>
</reference>
<keyword evidence="8" id="KW-0732">Signal</keyword>
<dbReference type="Gene3D" id="3.10.130.10">
    <property type="entry name" value="Ribonuclease A-like domain"/>
    <property type="match status" value="1"/>
</dbReference>
<name>A0A6P9FET6_ZALCA</name>
<evidence type="ECO:0000256" key="9">
    <source>
        <dbReference type="ARBA" id="ARBA00022759"/>
    </source>
</evidence>
<evidence type="ECO:0000256" key="3">
    <source>
        <dbReference type="ARBA" id="ARBA00004613"/>
    </source>
</evidence>
<evidence type="ECO:0000256" key="7">
    <source>
        <dbReference type="ARBA" id="ARBA00022722"/>
    </source>
</evidence>
<evidence type="ECO:0000256" key="8">
    <source>
        <dbReference type="ARBA" id="ARBA00022729"/>
    </source>
</evidence>
<comment type="subcellular location">
    <subcellularLocation>
        <location evidence="2">Cytoplasmic granule</location>
    </subcellularLocation>
    <subcellularLocation>
        <location evidence="1">Lysosome</location>
    </subcellularLocation>
    <subcellularLocation>
        <location evidence="3">Secreted</location>
    </subcellularLocation>
</comment>